<organism evidence="4 5">
    <name type="scientific">Gilliamella bombicola</name>
    <dbReference type="NCBI Taxonomy" id="1798182"/>
    <lineage>
        <taxon>Bacteria</taxon>
        <taxon>Pseudomonadati</taxon>
        <taxon>Pseudomonadota</taxon>
        <taxon>Gammaproteobacteria</taxon>
        <taxon>Orbales</taxon>
        <taxon>Orbaceae</taxon>
        <taxon>Gilliamella</taxon>
    </lineage>
</organism>
<proteinExistence type="predicted"/>
<dbReference type="InterPro" id="IPR051096">
    <property type="entry name" value="BhsA/McbA_stress_biofilm_assoc"/>
</dbReference>
<protein>
    <recommendedName>
        <fullName evidence="3">YdgH/BhsA/McbA-like domain-containing protein</fullName>
    </recommendedName>
</protein>
<evidence type="ECO:0000313" key="4">
    <source>
        <dbReference type="EMBL" id="SCB98667.1"/>
    </source>
</evidence>
<dbReference type="InterPro" id="IPR036275">
    <property type="entry name" value="YdgH-like_sf"/>
</dbReference>
<dbReference type="Gene3D" id="3.30.1660.10">
    <property type="entry name" value="Flavin-binding protein dodecin"/>
    <property type="match status" value="3"/>
</dbReference>
<feature type="domain" description="YdgH/BhsA/McbA-like" evidence="3">
    <location>
        <begin position="210"/>
        <end position="266"/>
    </location>
</feature>
<dbReference type="PANTHER" id="PTHR34156">
    <property type="entry name" value="OUTER MEMBRANE PROTEIN-RELATED-RELATED"/>
    <property type="match status" value="1"/>
</dbReference>
<evidence type="ECO:0000256" key="1">
    <source>
        <dbReference type="ARBA" id="ARBA00022729"/>
    </source>
</evidence>
<dbReference type="InterPro" id="IPR025543">
    <property type="entry name" value="Dodecin-like"/>
</dbReference>
<accession>A0A1C4AVR5</accession>
<dbReference type="SUPFAM" id="SSF159871">
    <property type="entry name" value="YdgH-like"/>
    <property type="match status" value="3"/>
</dbReference>
<sequence length="266" mass="28939">MKRFTKTSIALAVLLSLPVANLYAAQPLTAKESRHLVPLKEISVTGSYLQANNAANDISRAADEAGAKYYYITAMESPANGTSSDRAIVYANIYSSNAPITVEQNVTTYNGVVSYGRSKALYYLPFEVVKLKGNYNNTSAITEAASKLAAEKNAYAFYIDSISSADSQNQAQDIDVALYKKDAPVRDYIVTTAIQGQDAYEISSDAFKRMTPYNTISFHGSFNNTSEISEAAQKHAIANGAHFYYVKEVSANSAGTAQTIFVNLYK</sequence>
<evidence type="ECO:0000313" key="5">
    <source>
        <dbReference type="Proteomes" id="UP000199670"/>
    </source>
</evidence>
<evidence type="ECO:0000259" key="3">
    <source>
        <dbReference type="Pfam" id="PF07338"/>
    </source>
</evidence>
<evidence type="ECO:0000256" key="2">
    <source>
        <dbReference type="SAM" id="SignalP"/>
    </source>
</evidence>
<dbReference type="Proteomes" id="UP000199670">
    <property type="component" value="Unassembled WGS sequence"/>
</dbReference>
<feature type="domain" description="YdgH/BhsA/McbA-like" evidence="3">
    <location>
        <begin position="37"/>
        <end position="90"/>
    </location>
</feature>
<feature type="chain" id="PRO_5008688983" description="YdgH/BhsA/McbA-like domain-containing protein" evidence="2">
    <location>
        <begin position="25"/>
        <end position="266"/>
    </location>
</feature>
<feature type="signal peptide" evidence="2">
    <location>
        <begin position="1"/>
        <end position="24"/>
    </location>
</feature>
<dbReference type="Pfam" id="PF07338">
    <property type="entry name" value="YdgH_BhsA-like"/>
    <property type="match status" value="3"/>
</dbReference>
<reference evidence="5" key="1">
    <citation type="submission" date="2016-08" db="EMBL/GenBank/DDBJ databases">
        <authorList>
            <person name="Varghese N."/>
            <person name="Submissions Spin"/>
        </authorList>
    </citation>
    <scope>NUCLEOTIDE SEQUENCE [LARGE SCALE GENOMIC DNA]</scope>
    <source>
        <strain evidence="5">R-53248</strain>
    </source>
</reference>
<keyword evidence="5" id="KW-1185">Reference proteome</keyword>
<keyword evidence="1 2" id="KW-0732">Signal</keyword>
<dbReference type="InterPro" id="IPR010854">
    <property type="entry name" value="YdgH/BhsA/McbA-like_dom"/>
</dbReference>
<dbReference type="AlphaFoldDB" id="A0A1C4AVR5"/>
<feature type="domain" description="YdgH/BhsA/McbA-like" evidence="3">
    <location>
        <begin position="125"/>
        <end position="180"/>
    </location>
</feature>
<dbReference type="EMBL" id="FMAQ01000003">
    <property type="protein sequence ID" value="SCB98667.1"/>
    <property type="molecule type" value="Genomic_DNA"/>
</dbReference>
<dbReference type="RefSeq" id="WP_167349301.1">
    <property type="nucleotide sequence ID" value="NZ_FMAQ01000003.1"/>
</dbReference>
<gene>
    <name evidence="4" type="ORF">GA0061081_103151</name>
</gene>
<dbReference type="STRING" id="1798182.GA0061081_103151"/>
<name>A0A1C4AVR5_9GAMM</name>